<evidence type="ECO:0000256" key="1">
    <source>
        <dbReference type="SAM" id="MobiDB-lite"/>
    </source>
</evidence>
<sequence length="109" mass="11744">MNATGSRNGKENRVPATTSATGNEIAVQRTAASSSHSHTDDAQPATPARAASGYDGFFNSYVESPTYLRTRTVLSAEVVEARLRLARQQRLDHLPPLPPPPPYHPPPPT</sequence>
<organism evidence="2 3">
    <name type="scientific">Ganoderma sinense ZZ0214-1</name>
    <dbReference type="NCBI Taxonomy" id="1077348"/>
    <lineage>
        <taxon>Eukaryota</taxon>
        <taxon>Fungi</taxon>
        <taxon>Dikarya</taxon>
        <taxon>Basidiomycota</taxon>
        <taxon>Agaricomycotina</taxon>
        <taxon>Agaricomycetes</taxon>
        <taxon>Polyporales</taxon>
        <taxon>Polyporaceae</taxon>
        <taxon>Ganoderma</taxon>
    </lineage>
</organism>
<feature type="region of interest" description="Disordered" evidence="1">
    <location>
        <begin position="1"/>
        <end position="56"/>
    </location>
</feature>
<proteinExistence type="predicted"/>
<name>A0A2G8RP73_9APHY</name>
<evidence type="ECO:0000313" key="3">
    <source>
        <dbReference type="Proteomes" id="UP000230002"/>
    </source>
</evidence>
<comment type="caution">
    <text evidence="2">The sequence shown here is derived from an EMBL/GenBank/DDBJ whole genome shotgun (WGS) entry which is preliminary data.</text>
</comment>
<gene>
    <name evidence="2" type="ORF">GSI_14603</name>
</gene>
<dbReference type="AlphaFoldDB" id="A0A2G8RP73"/>
<evidence type="ECO:0000313" key="2">
    <source>
        <dbReference type="EMBL" id="PIL23293.1"/>
    </source>
</evidence>
<dbReference type="EMBL" id="AYKW01000068">
    <property type="protein sequence ID" value="PIL23293.1"/>
    <property type="molecule type" value="Genomic_DNA"/>
</dbReference>
<reference evidence="2 3" key="1">
    <citation type="journal article" date="2015" name="Sci. Rep.">
        <title>Chromosome-level genome map provides insights into diverse defense mechanisms in the medicinal fungus Ganoderma sinense.</title>
        <authorList>
            <person name="Zhu Y."/>
            <person name="Xu J."/>
            <person name="Sun C."/>
            <person name="Zhou S."/>
            <person name="Xu H."/>
            <person name="Nelson D.R."/>
            <person name="Qian J."/>
            <person name="Song J."/>
            <person name="Luo H."/>
            <person name="Xiang L."/>
            <person name="Li Y."/>
            <person name="Xu Z."/>
            <person name="Ji A."/>
            <person name="Wang L."/>
            <person name="Lu S."/>
            <person name="Hayward A."/>
            <person name="Sun W."/>
            <person name="Li X."/>
            <person name="Schwartz D.C."/>
            <person name="Wang Y."/>
            <person name="Chen S."/>
        </authorList>
    </citation>
    <scope>NUCLEOTIDE SEQUENCE [LARGE SCALE GENOMIC DNA]</scope>
    <source>
        <strain evidence="2 3">ZZ0214-1</strain>
    </source>
</reference>
<accession>A0A2G8RP73</accession>
<keyword evidence="3" id="KW-1185">Reference proteome</keyword>
<feature type="region of interest" description="Disordered" evidence="1">
    <location>
        <begin position="90"/>
        <end position="109"/>
    </location>
</feature>
<protein>
    <submittedName>
        <fullName evidence="2">Uncharacterized protein</fullName>
    </submittedName>
</protein>
<feature type="compositionally biased region" description="Pro residues" evidence="1">
    <location>
        <begin position="95"/>
        <end position="109"/>
    </location>
</feature>
<dbReference type="Proteomes" id="UP000230002">
    <property type="component" value="Unassembled WGS sequence"/>
</dbReference>